<dbReference type="AlphaFoldDB" id="A0A183I6K4"/>
<dbReference type="GO" id="GO:0019264">
    <property type="term" value="P:glycine biosynthetic process from serine"/>
    <property type="evidence" value="ECO:0007669"/>
    <property type="project" value="TreeGrafter"/>
</dbReference>
<sequence>MKENDFVRVADFIHEGVEILMKYQSQAGKTMKDFIAFTSSNAQFMADIDKLGEKVEQFTSQFDMPGNDDI</sequence>
<dbReference type="PANTHER" id="PTHR11680:SF59">
    <property type="entry name" value="SERINE HYDROXYMETHYLTRANSFERASE, CYTOSOLIC"/>
    <property type="match status" value="1"/>
</dbReference>
<organism evidence="3">
    <name type="scientific">Onchocerca flexuosa</name>
    <dbReference type="NCBI Taxonomy" id="387005"/>
    <lineage>
        <taxon>Eukaryota</taxon>
        <taxon>Metazoa</taxon>
        <taxon>Ecdysozoa</taxon>
        <taxon>Nematoda</taxon>
        <taxon>Chromadorea</taxon>
        <taxon>Rhabditida</taxon>
        <taxon>Spirurina</taxon>
        <taxon>Spiruromorpha</taxon>
        <taxon>Filarioidea</taxon>
        <taxon>Onchocercidae</taxon>
        <taxon>Onchocerca</taxon>
    </lineage>
</organism>
<dbReference type="PANTHER" id="PTHR11680">
    <property type="entry name" value="SERINE HYDROXYMETHYLTRANSFERASE"/>
    <property type="match status" value="1"/>
</dbReference>
<dbReference type="InterPro" id="IPR015424">
    <property type="entry name" value="PyrdxlP-dep_Trfase"/>
</dbReference>
<evidence type="ECO:0000313" key="1">
    <source>
        <dbReference type="EMBL" id="VDP21542.1"/>
    </source>
</evidence>
<dbReference type="GO" id="GO:0005634">
    <property type="term" value="C:nucleus"/>
    <property type="evidence" value="ECO:0007669"/>
    <property type="project" value="TreeGrafter"/>
</dbReference>
<gene>
    <name evidence="1" type="ORF">OFLC_LOCUS15366</name>
</gene>
<evidence type="ECO:0000313" key="3">
    <source>
        <dbReference type="WBParaSite" id="OFLC_0001537701-mRNA-1"/>
    </source>
</evidence>
<evidence type="ECO:0000313" key="2">
    <source>
        <dbReference type="Proteomes" id="UP000267606"/>
    </source>
</evidence>
<keyword evidence="2" id="KW-1185">Reference proteome</keyword>
<reference evidence="1 2" key="2">
    <citation type="submission" date="2018-11" db="EMBL/GenBank/DDBJ databases">
        <authorList>
            <consortium name="Pathogen Informatics"/>
        </authorList>
    </citation>
    <scope>NUCLEOTIDE SEQUENCE [LARGE SCALE GENOMIC DNA]</scope>
</reference>
<dbReference type="Proteomes" id="UP000267606">
    <property type="component" value="Unassembled WGS sequence"/>
</dbReference>
<dbReference type="InterPro" id="IPR015422">
    <property type="entry name" value="PyrdxlP-dep_Trfase_small"/>
</dbReference>
<name>A0A183I6K4_9BILA</name>
<dbReference type="Gene3D" id="3.90.1150.10">
    <property type="entry name" value="Aspartate Aminotransferase, domain 1"/>
    <property type="match status" value="1"/>
</dbReference>
<dbReference type="InterPro" id="IPR049943">
    <property type="entry name" value="Ser_HO-MeTrfase-like"/>
</dbReference>
<dbReference type="WBParaSite" id="OFLC_0001537701-mRNA-1">
    <property type="protein sequence ID" value="OFLC_0001537701-mRNA-1"/>
    <property type="gene ID" value="OFLC_0001537701"/>
</dbReference>
<accession>A0A183I6K4</accession>
<protein>
    <submittedName>
        <fullName evidence="3">DUF1657 domain-containing protein</fullName>
    </submittedName>
</protein>
<dbReference type="GO" id="GO:0004372">
    <property type="term" value="F:glycine hydroxymethyltransferase activity"/>
    <property type="evidence" value="ECO:0007669"/>
    <property type="project" value="TreeGrafter"/>
</dbReference>
<dbReference type="GO" id="GO:0046653">
    <property type="term" value="P:tetrahydrofolate metabolic process"/>
    <property type="evidence" value="ECO:0007669"/>
    <property type="project" value="TreeGrafter"/>
</dbReference>
<proteinExistence type="predicted"/>
<dbReference type="EMBL" id="UZAJ01042019">
    <property type="protein sequence ID" value="VDP21542.1"/>
    <property type="molecule type" value="Genomic_DNA"/>
</dbReference>
<dbReference type="SUPFAM" id="SSF53383">
    <property type="entry name" value="PLP-dependent transferases"/>
    <property type="match status" value="1"/>
</dbReference>
<dbReference type="GO" id="GO:0030170">
    <property type="term" value="F:pyridoxal phosphate binding"/>
    <property type="evidence" value="ECO:0007669"/>
    <property type="project" value="TreeGrafter"/>
</dbReference>
<dbReference type="GO" id="GO:0005739">
    <property type="term" value="C:mitochondrion"/>
    <property type="evidence" value="ECO:0007669"/>
    <property type="project" value="TreeGrafter"/>
</dbReference>
<dbReference type="STRING" id="387005.A0A183I6K4"/>
<reference evidence="3" key="1">
    <citation type="submission" date="2016-06" db="UniProtKB">
        <authorList>
            <consortium name="WormBaseParasite"/>
        </authorList>
    </citation>
    <scope>IDENTIFICATION</scope>
</reference>